<sequence>MSKTFTDLVAFLAGFSHDPYKFVLAAFPWGEGELAGKSGPDEWQRDVLNDIRDGLRTPDSVIREAVASGNGIGKSALVSWIIIWAMATHEDTRGVVTANTEAQLRAKTWAELSKWYRLFIAKDMFHFTATSIFCVQEGHERTWRVDAIPWSKDNPEAFAGLHNHGKRILMLFDEASAIYDEIWNVAEGAMTDSDTEIIWCAFGNPTRPQGKFYECFHGAKAMWHTRQIDSRNVKISNKQQLREWEEQYGEDSDFFKVHVRGIFPSASDNQLISRQLVDVALRRELEQKLYKFAPVIIGVDPAWTGGDMLAIVMRQGLYSKVLELMPKNDNDLAVGRKIAKYQDDYGATAVFIDMGYGTGIYSVGRDMGRAGWRLVSFAEAADGDEYANKRAEMWAEVKKWLEEGGSIDDEGLADELTGPEAYINRKGKLQLESKDDMKKRGLASPNMADALALTFAFPVHIDGNHNAKYRRARRSGKLRRVGTL</sequence>
<reference evidence="1" key="1">
    <citation type="journal article" date="2021" name="Proc. Natl. Acad. Sci. U.S.A.">
        <title>A Catalog of Tens of Thousands of Viruses from Human Metagenomes Reveals Hidden Associations with Chronic Diseases.</title>
        <authorList>
            <person name="Tisza M.J."/>
            <person name="Buck C.B."/>
        </authorList>
    </citation>
    <scope>NUCLEOTIDE SEQUENCE</scope>
    <source>
        <strain evidence="1">CtKtV17</strain>
    </source>
</reference>
<dbReference type="Gene3D" id="3.30.420.240">
    <property type="match status" value="1"/>
</dbReference>
<evidence type="ECO:0000313" key="1">
    <source>
        <dbReference type="EMBL" id="DAF99448.1"/>
    </source>
</evidence>
<organism evidence="1">
    <name type="scientific">Phage sp. ctKtV17</name>
    <dbReference type="NCBI Taxonomy" id="2825792"/>
    <lineage>
        <taxon>Viruses</taxon>
    </lineage>
</organism>
<protein>
    <submittedName>
        <fullName evidence="1">Large terminase</fullName>
    </submittedName>
</protein>
<proteinExistence type="predicted"/>
<dbReference type="InterPro" id="IPR027417">
    <property type="entry name" value="P-loop_NTPase"/>
</dbReference>
<name>A0A8S5UY76_9VIRU</name>
<dbReference type="EMBL" id="BK016166">
    <property type="protein sequence ID" value="DAF99448.1"/>
    <property type="molecule type" value="Genomic_DNA"/>
</dbReference>
<dbReference type="Gene3D" id="3.40.50.300">
    <property type="entry name" value="P-loop containing nucleotide triphosphate hydrolases"/>
    <property type="match status" value="1"/>
</dbReference>
<accession>A0A8S5UY76</accession>